<dbReference type="KEGG" id="zmk:HG535_0F02600"/>
<comment type="similarity">
    <text evidence="2">Belongs to the FMP52 family.</text>
</comment>
<evidence type="ECO:0000313" key="10">
    <source>
        <dbReference type="Proteomes" id="UP000509704"/>
    </source>
</evidence>
<evidence type="ECO:0000256" key="5">
    <source>
        <dbReference type="ARBA" id="ARBA00023128"/>
    </source>
</evidence>
<comment type="subcellular location">
    <subcellularLocation>
        <location evidence="1">Mitochondrion outer membrane</location>
        <topology evidence="1">Peripheral membrane protein</topology>
    </subcellularLocation>
</comment>
<accession>A0A7H9B726</accession>
<gene>
    <name evidence="9" type="ORF">HG535_0F02600</name>
</gene>
<dbReference type="Gene3D" id="3.40.50.720">
    <property type="entry name" value="NAD(P)-binding Rossmann-like Domain"/>
    <property type="match status" value="1"/>
</dbReference>
<dbReference type="Proteomes" id="UP000509704">
    <property type="component" value="Chromosome 6"/>
</dbReference>
<evidence type="ECO:0000313" key="9">
    <source>
        <dbReference type="EMBL" id="QLG73749.1"/>
    </source>
</evidence>
<keyword evidence="6" id="KW-0472">Membrane</keyword>
<evidence type="ECO:0000256" key="7">
    <source>
        <dbReference type="ARBA" id="ARBA00071738"/>
    </source>
</evidence>
<dbReference type="InterPro" id="IPR036291">
    <property type="entry name" value="NAD(P)-bd_dom_sf"/>
</dbReference>
<organism evidence="9 10">
    <name type="scientific">Zygotorulaspora mrakii</name>
    <name type="common">Zygosaccharomyces mrakii</name>
    <dbReference type="NCBI Taxonomy" id="42260"/>
    <lineage>
        <taxon>Eukaryota</taxon>
        <taxon>Fungi</taxon>
        <taxon>Dikarya</taxon>
        <taxon>Ascomycota</taxon>
        <taxon>Saccharomycotina</taxon>
        <taxon>Saccharomycetes</taxon>
        <taxon>Saccharomycetales</taxon>
        <taxon>Saccharomycetaceae</taxon>
        <taxon>Zygotorulaspora</taxon>
    </lineage>
</organism>
<evidence type="ECO:0000256" key="4">
    <source>
        <dbReference type="ARBA" id="ARBA00022946"/>
    </source>
</evidence>
<dbReference type="InterPro" id="IPR014843">
    <property type="entry name" value="Him1/Fmp52"/>
</dbReference>
<sequence length="225" mass="24759">MNAIVLGATGLCGRSLLKNCESSGQFSKVYTLGRRSLPFDSTSQQLVEKDSKKWCDIYPDDNIKIFFSGLGTTRGEAAGFDNQYRIDHDLNLEVAKVAKQKGCSTIVIVSSSGANENSYFPYLKMKGEIERDIIALDFDRTIILRPGALLGNRSSDKGLLNNIAVKVTGLFYRTRLEKCVGYPVYGDEVGKVGVHLALEKSIAIADKKVRIVESSEILKIANKIN</sequence>
<dbReference type="SUPFAM" id="SSF51735">
    <property type="entry name" value="NAD(P)-binding Rossmann-fold domains"/>
    <property type="match status" value="1"/>
</dbReference>
<dbReference type="GO" id="GO:0005741">
    <property type="term" value="C:mitochondrial outer membrane"/>
    <property type="evidence" value="ECO:0007669"/>
    <property type="project" value="UniProtKB-SubCell"/>
</dbReference>
<name>A0A7H9B726_ZYGMR</name>
<keyword evidence="4" id="KW-0809">Transit peptide</keyword>
<dbReference type="EMBL" id="CP058609">
    <property type="protein sequence ID" value="QLG73749.1"/>
    <property type="molecule type" value="Genomic_DNA"/>
</dbReference>
<evidence type="ECO:0000256" key="3">
    <source>
        <dbReference type="ARBA" id="ARBA00022787"/>
    </source>
</evidence>
<reference evidence="9 10" key="1">
    <citation type="submission" date="2020-07" db="EMBL/GenBank/DDBJ databases">
        <title>The yeast mating-type switching endonuclease HO is a domesticated member of an unorthodox homing genetic element family.</title>
        <authorList>
            <person name="Coughlan A.Y."/>
            <person name="Lombardi L."/>
            <person name="Braun-Galleani S."/>
            <person name="Martos A.R."/>
            <person name="Galeote V."/>
            <person name="Bigey F."/>
            <person name="Dequin S."/>
            <person name="Byrne K.P."/>
            <person name="Wolfe K.H."/>
        </authorList>
    </citation>
    <scope>NUCLEOTIDE SEQUENCE [LARGE SCALE GENOMIC DNA]</scope>
    <source>
        <strain evidence="9 10">NRRL Y-6702</strain>
    </source>
</reference>
<dbReference type="GO" id="GO:0051170">
    <property type="term" value="P:import into nucleus"/>
    <property type="evidence" value="ECO:0007669"/>
    <property type="project" value="TreeGrafter"/>
</dbReference>
<evidence type="ECO:0000256" key="8">
    <source>
        <dbReference type="ARBA" id="ARBA00074024"/>
    </source>
</evidence>
<dbReference type="Pfam" id="PF08732">
    <property type="entry name" value="HIM1"/>
    <property type="match status" value="1"/>
</dbReference>
<protein>
    <recommendedName>
        <fullName evidence="8">Protein FMP52, mitochondrial</fullName>
    </recommendedName>
    <alternativeName>
        <fullName evidence="7">Protein fmp52, mitochondrial</fullName>
    </alternativeName>
</protein>
<keyword evidence="10" id="KW-1185">Reference proteome</keyword>
<dbReference type="FunFam" id="3.40.50.720:FF:000366">
    <property type="entry name" value="Protein FMP52, mitochondrial"/>
    <property type="match status" value="1"/>
</dbReference>
<keyword evidence="5" id="KW-0496">Mitochondrion</keyword>
<dbReference type="GeneID" id="59237508"/>
<evidence type="ECO:0000256" key="2">
    <source>
        <dbReference type="ARBA" id="ARBA00006617"/>
    </source>
</evidence>
<dbReference type="AlphaFoldDB" id="A0A7H9B726"/>
<dbReference type="RefSeq" id="XP_037145475.1">
    <property type="nucleotide sequence ID" value="XM_037289580.1"/>
</dbReference>
<dbReference type="PANTHER" id="PTHR14097">
    <property type="entry name" value="OXIDOREDUCTASE HTATIP2"/>
    <property type="match status" value="1"/>
</dbReference>
<dbReference type="OrthoDB" id="430436at2759"/>
<keyword evidence="3" id="KW-1000">Mitochondrion outer membrane</keyword>
<dbReference type="PANTHER" id="PTHR14097:SF7">
    <property type="entry name" value="OXIDOREDUCTASE HTATIP2"/>
    <property type="match status" value="1"/>
</dbReference>
<evidence type="ECO:0000256" key="1">
    <source>
        <dbReference type="ARBA" id="ARBA00004450"/>
    </source>
</evidence>
<evidence type="ECO:0000256" key="6">
    <source>
        <dbReference type="ARBA" id="ARBA00023136"/>
    </source>
</evidence>
<proteinExistence type="inferred from homology"/>